<feature type="region of interest" description="Disordered" evidence="1">
    <location>
        <begin position="1"/>
        <end position="126"/>
    </location>
</feature>
<feature type="compositionally biased region" description="Basic and acidic residues" evidence="1">
    <location>
        <begin position="95"/>
        <end position="110"/>
    </location>
</feature>
<evidence type="ECO:0000313" key="2">
    <source>
        <dbReference type="EMBL" id="KAF9954141.1"/>
    </source>
</evidence>
<organism evidence="2 3">
    <name type="scientific">Modicella reniformis</name>
    <dbReference type="NCBI Taxonomy" id="1440133"/>
    <lineage>
        <taxon>Eukaryota</taxon>
        <taxon>Fungi</taxon>
        <taxon>Fungi incertae sedis</taxon>
        <taxon>Mucoromycota</taxon>
        <taxon>Mortierellomycotina</taxon>
        <taxon>Mortierellomycetes</taxon>
        <taxon>Mortierellales</taxon>
        <taxon>Mortierellaceae</taxon>
        <taxon>Modicella</taxon>
    </lineage>
</organism>
<dbReference type="AlphaFoldDB" id="A0A9P6IZC6"/>
<dbReference type="Proteomes" id="UP000749646">
    <property type="component" value="Unassembled WGS sequence"/>
</dbReference>
<dbReference type="OrthoDB" id="2389884at2759"/>
<gene>
    <name evidence="2" type="ORF">BGZ65_004216</name>
</gene>
<evidence type="ECO:0000256" key="1">
    <source>
        <dbReference type="SAM" id="MobiDB-lite"/>
    </source>
</evidence>
<comment type="caution">
    <text evidence="2">The sequence shown here is derived from an EMBL/GenBank/DDBJ whole genome shotgun (WGS) entry which is preliminary data.</text>
</comment>
<dbReference type="EMBL" id="JAAAHW010006850">
    <property type="protein sequence ID" value="KAF9954141.1"/>
    <property type="molecule type" value="Genomic_DNA"/>
</dbReference>
<feature type="compositionally biased region" description="Low complexity" evidence="1">
    <location>
        <begin position="1"/>
        <end position="14"/>
    </location>
</feature>
<sequence>MPPAKKAPSASASKGLKVKDKVSPYSKGGVKGSPAANKKNPHAHSKPNQGRTKHHNVNLTTELDSLLGDLNSQLQRKKTKRDARPGANTSNTVSESERKLNEAQAKHESLQSEMMSALNGISELGK</sequence>
<accession>A0A9P6IZC6</accession>
<proteinExistence type="predicted"/>
<reference evidence="2" key="1">
    <citation type="journal article" date="2020" name="Fungal Divers.">
        <title>Resolving the Mortierellaceae phylogeny through synthesis of multi-gene phylogenetics and phylogenomics.</title>
        <authorList>
            <person name="Vandepol N."/>
            <person name="Liber J."/>
            <person name="Desiro A."/>
            <person name="Na H."/>
            <person name="Kennedy M."/>
            <person name="Barry K."/>
            <person name="Grigoriev I.V."/>
            <person name="Miller A.N."/>
            <person name="O'Donnell K."/>
            <person name="Stajich J.E."/>
            <person name="Bonito G."/>
        </authorList>
    </citation>
    <scope>NUCLEOTIDE SEQUENCE</scope>
    <source>
        <strain evidence="2">MES-2147</strain>
    </source>
</reference>
<protein>
    <submittedName>
        <fullName evidence="2">Uncharacterized protein</fullName>
    </submittedName>
</protein>
<name>A0A9P6IZC6_9FUNG</name>
<keyword evidence="3" id="KW-1185">Reference proteome</keyword>
<feature type="compositionally biased region" description="Basic residues" evidence="1">
    <location>
        <begin position="39"/>
        <end position="56"/>
    </location>
</feature>
<evidence type="ECO:0000313" key="3">
    <source>
        <dbReference type="Proteomes" id="UP000749646"/>
    </source>
</evidence>